<comment type="caution">
    <text evidence="7">The sequence shown here is derived from an EMBL/GenBank/DDBJ whole genome shotgun (WGS) entry which is preliminary data.</text>
</comment>
<accession>A0AAE0Y5T5</accession>
<evidence type="ECO:0000256" key="5">
    <source>
        <dbReference type="PROSITE-ProRule" id="PRU00042"/>
    </source>
</evidence>
<keyword evidence="1" id="KW-0479">Metal-binding</keyword>
<keyword evidence="2" id="KW-0677">Repeat</keyword>
<dbReference type="SUPFAM" id="SSF57667">
    <property type="entry name" value="beta-beta-alpha zinc fingers"/>
    <property type="match status" value="1"/>
</dbReference>
<dbReference type="SMART" id="SM00355">
    <property type="entry name" value="ZnF_C2H2"/>
    <property type="match status" value="4"/>
</dbReference>
<dbReference type="PANTHER" id="PTHR24403">
    <property type="entry name" value="ZINC FINGER PROTEIN"/>
    <property type="match status" value="1"/>
</dbReference>
<evidence type="ECO:0000256" key="4">
    <source>
        <dbReference type="ARBA" id="ARBA00022833"/>
    </source>
</evidence>
<dbReference type="GO" id="GO:0008270">
    <property type="term" value="F:zinc ion binding"/>
    <property type="evidence" value="ECO:0007669"/>
    <property type="project" value="UniProtKB-KW"/>
</dbReference>
<evidence type="ECO:0000313" key="8">
    <source>
        <dbReference type="Proteomes" id="UP001283361"/>
    </source>
</evidence>
<dbReference type="PROSITE" id="PS00028">
    <property type="entry name" value="ZINC_FINGER_C2H2_1"/>
    <property type="match status" value="1"/>
</dbReference>
<evidence type="ECO:0000256" key="3">
    <source>
        <dbReference type="ARBA" id="ARBA00022771"/>
    </source>
</evidence>
<dbReference type="AlphaFoldDB" id="A0AAE0Y5T5"/>
<dbReference type="InterPro" id="IPR050688">
    <property type="entry name" value="Zinc_finger/UBP_domain"/>
</dbReference>
<dbReference type="PROSITE" id="PS50157">
    <property type="entry name" value="ZINC_FINGER_C2H2_2"/>
    <property type="match status" value="1"/>
</dbReference>
<name>A0AAE0Y5T5_9GAST</name>
<dbReference type="Proteomes" id="UP001283361">
    <property type="component" value="Unassembled WGS sequence"/>
</dbReference>
<keyword evidence="8" id="KW-1185">Reference proteome</keyword>
<evidence type="ECO:0000313" key="7">
    <source>
        <dbReference type="EMBL" id="KAK3733595.1"/>
    </source>
</evidence>
<dbReference type="EMBL" id="JAWDGP010006888">
    <property type="protein sequence ID" value="KAK3733595.1"/>
    <property type="molecule type" value="Genomic_DNA"/>
</dbReference>
<sequence length="272" mass="30834">MLVPSRLRCPECEFTSTEEKILVKHVRKSHGKAAVRCPLCVGVHYSSSPEELCVHKKQQHLSVRLRCFLCEFSSRSLDRWAGHVTRVHSYQTASLVDLTFGSVSVEKSEFLNLNNTHGEQSLRFDNFLLRQPLPDEVDPEEIVHQSPNLTFFGSEHFNSVLNQLDFERKQSEAEGETQSPGVLSGETAQSKVKCPYCSVLFDSIREITQHCRSEHARGAPFPCTQCQRQFKDRLVLNQSLSSTNSVLSYSQDSKLCTCCCWPRKANDAFVTC</sequence>
<evidence type="ECO:0000256" key="1">
    <source>
        <dbReference type="ARBA" id="ARBA00022723"/>
    </source>
</evidence>
<evidence type="ECO:0000256" key="2">
    <source>
        <dbReference type="ARBA" id="ARBA00022737"/>
    </source>
</evidence>
<dbReference type="Gene3D" id="3.30.160.60">
    <property type="entry name" value="Classic Zinc Finger"/>
    <property type="match status" value="1"/>
</dbReference>
<protein>
    <recommendedName>
        <fullName evidence="6">C2H2-type domain-containing protein</fullName>
    </recommendedName>
</protein>
<dbReference type="InterPro" id="IPR036236">
    <property type="entry name" value="Znf_C2H2_sf"/>
</dbReference>
<keyword evidence="4" id="KW-0862">Zinc</keyword>
<proteinExistence type="predicted"/>
<keyword evidence="3 5" id="KW-0863">Zinc-finger</keyword>
<dbReference type="PANTHER" id="PTHR24403:SF67">
    <property type="entry name" value="FI01116P-RELATED"/>
    <property type="match status" value="1"/>
</dbReference>
<dbReference type="GO" id="GO:0010468">
    <property type="term" value="P:regulation of gene expression"/>
    <property type="evidence" value="ECO:0007669"/>
    <property type="project" value="TreeGrafter"/>
</dbReference>
<evidence type="ECO:0000259" key="6">
    <source>
        <dbReference type="PROSITE" id="PS50157"/>
    </source>
</evidence>
<organism evidence="7 8">
    <name type="scientific">Elysia crispata</name>
    <name type="common">lettuce slug</name>
    <dbReference type="NCBI Taxonomy" id="231223"/>
    <lineage>
        <taxon>Eukaryota</taxon>
        <taxon>Metazoa</taxon>
        <taxon>Spiralia</taxon>
        <taxon>Lophotrochozoa</taxon>
        <taxon>Mollusca</taxon>
        <taxon>Gastropoda</taxon>
        <taxon>Heterobranchia</taxon>
        <taxon>Euthyneura</taxon>
        <taxon>Panpulmonata</taxon>
        <taxon>Sacoglossa</taxon>
        <taxon>Placobranchoidea</taxon>
        <taxon>Plakobranchidae</taxon>
        <taxon>Elysia</taxon>
    </lineage>
</organism>
<gene>
    <name evidence="7" type="ORF">RRG08_056950</name>
</gene>
<dbReference type="InterPro" id="IPR013087">
    <property type="entry name" value="Znf_C2H2_type"/>
</dbReference>
<feature type="domain" description="C2H2-type" evidence="6">
    <location>
        <begin position="192"/>
        <end position="220"/>
    </location>
</feature>
<reference evidence="7" key="1">
    <citation type="journal article" date="2023" name="G3 (Bethesda)">
        <title>A reference genome for the long-term kleptoplast-retaining sea slug Elysia crispata morphotype clarki.</title>
        <authorList>
            <person name="Eastman K.E."/>
            <person name="Pendleton A.L."/>
            <person name="Shaikh M.A."/>
            <person name="Suttiyut T."/>
            <person name="Ogas R."/>
            <person name="Tomko P."/>
            <person name="Gavelis G."/>
            <person name="Widhalm J.R."/>
            <person name="Wisecaver J.H."/>
        </authorList>
    </citation>
    <scope>NUCLEOTIDE SEQUENCE</scope>
    <source>
        <strain evidence="7">ECLA1</strain>
    </source>
</reference>
<dbReference type="GO" id="GO:0005634">
    <property type="term" value="C:nucleus"/>
    <property type="evidence" value="ECO:0007669"/>
    <property type="project" value="TreeGrafter"/>
</dbReference>